<proteinExistence type="predicted"/>
<keyword evidence="2" id="KW-1185">Reference proteome</keyword>
<dbReference type="OrthoDB" id="1274091at2"/>
<evidence type="ECO:0000313" key="1">
    <source>
        <dbReference type="EMBL" id="OOH95213.1"/>
    </source>
</evidence>
<organism evidence="1 2">
    <name type="scientific">Elizabethkingia meningoseptica</name>
    <name type="common">Chryseobacterium meningosepticum</name>
    <dbReference type="NCBI Taxonomy" id="238"/>
    <lineage>
        <taxon>Bacteria</taxon>
        <taxon>Pseudomonadati</taxon>
        <taxon>Bacteroidota</taxon>
        <taxon>Flavobacteriia</taxon>
        <taxon>Flavobacteriales</taxon>
        <taxon>Weeksellaceae</taxon>
        <taxon>Elizabethkingia</taxon>
    </lineage>
</organism>
<dbReference type="AlphaFoldDB" id="A0A1V3TZF7"/>
<dbReference type="Proteomes" id="UP000188947">
    <property type="component" value="Unassembled WGS sequence"/>
</dbReference>
<name>A0A1V3TZF7_ELIME</name>
<comment type="caution">
    <text evidence="1">The sequence shown here is derived from an EMBL/GenBank/DDBJ whole genome shotgun (WGS) entry which is preliminary data.</text>
</comment>
<dbReference type="RefSeq" id="WP_069215820.1">
    <property type="nucleotide sequence ID" value="NZ_CP016378.1"/>
</dbReference>
<evidence type="ECO:0000313" key="2">
    <source>
        <dbReference type="Proteomes" id="UP000188947"/>
    </source>
</evidence>
<reference evidence="1 2" key="1">
    <citation type="submission" date="2016-11" db="EMBL/GenBank/DDBJ databases">
        <title>Genome sequence and comparative genomic analysis of clinical strain Elizabethkingia meningoseptica 61421 PRCM.</title>
        <authorList>
            <person name="Wang M."/>
            <person name="Hu S."/>
            <person name="Cao L."/>
            <person name="Jiang T."/>
            <person name="Zhou Y."/>
            <person name="Ming D."/>
        </authorList>
    </citation>
    <scope>NUCLEOTIDE SEQUENCE [LARGE SCALE GENOMIC DNA]</scope>
    <source>
        <strain evidence="1 2">61421 PRCM</strain>
    </source>
</reference>
<gene>
    <name evidence="1" type="ORF">BMF97_10250</name>
</gene>
<accession>A0A1V3TZF7</accession>
<dbReference type="EMBL" id="MPOG01000011">
    <property type="protein sequence ID" value="OOH95213.1"/>
    <property type="molecule type" value="Genomic_DNA"/>
</dbReference>
<protein>
    <submittedName>
        <fullName evidence="1">Uncharacterized protein</fullName>
    </submittedName>
</protein>
<dbReference type="eggNOG" id="ENOG5033MA4">
    <property type="taxonomic scope" value="Bacteria"/>
</dbReference>
<sequence>MKMEQIQKKYGDYQLLGEMLGVSSDAAKMRYRRKDSQAIKAMQAIYDNRRKLVESFRAKAERR</sequence>